<dbReference type="InterPro" id="IPR051162">
    <property type="entry name" value="T4SS_component"/>
</dbReference>
<evidence type="ECO:0000256" key="2">
    <source>
        <dbReference type="ARBA" id="ARBA00022741"/>
    </source>
</evidence>
<name>A0A5R9GWP3_9BACT</name>
<feature type="domain" description="CagE TrbE VirB component of type IV transporter system central" evidence="4">
    <location>
        <begin position="167"/>
        <end position="369"/>
    </location>
</feature>
<dbReference type="Pfam" id="PF03135">
    <property type="entry name" value="CagE_TrbE_VirB"/>
    <property type="match status" value="1"/>
</dbReference>
<keyword evidence="2" id="KW-0547">Nucleotide-binding</keyword>
<dbReference type="EMBL" id="VBUF01000005">
    <property type="protein sequence ID" value="TLS71052.1"/>
    <property type="molecule type" value="Genomic_DNA"/>
</dbReference>
<evidence type="ECO:0000256" key="1">
    <source>
        <dbReference type="ARBA" id="ARBA00006512"/>
    </source>
</evidence>
<evidence type="ECO:0000313" key="5">
    <source>
        <dbReference type="EMBL" id="TLS71052.1"/>
    </source>
</evidence>
<dbReference type="PANTHER" id="PTHR30121:SF12">
    <property type="entry name" value="TYPE IV SECRETION SYSTEM PROTEIN CAGE"/>
    <property type="match status" value="1"/>
</dbReference>
<organism evidence="5 6">
    <name type="scientific">Aliarcobacter thereius</name>
    <dbReference type="NCBI Taxonomy" id="544718"/>
    <lineage>
        <taxon>Bacteria</taxon>
        <taxon>Pseudomonadati</taxon>
        <taxon>Campylobacterota</taxon>
        <taxon>Epsilonproteobacteria</taxon>
        <taxon>Campylobacterales</taxon>
        <taxon>Arcobacteraceae</taxon>
        <taxon>Aliarcobacter</taxon>
    </lineage>
</organism>
<dbReference type="RefSeq" id="WP_138143055.1">
    <property type="nucleotide sequence ID" value="NZ_VBUF01000005.1"/>
</dbReference>
<comment type="similarity">
    <text evidence="1">Belongs to the TrbE/VirB4 family.</text>
</comment>
<evidence type="ECO:0000256" key="3">
    <source>
        <dbReference type="ARBA" id="ARBA00022840"/>
    </source>
</evidence>
<dbReference type="AlphaFoldDB" id="A0A5R9GWP3"/>
<keyword evidence="3" id="KW-0067">ATP-binding</keyword>
<dbReference type="PANTHER" id="PTHR30121">
    <property type="entry name" value="UNCHARACTERIZED PROTEIN YJGR-RELATED"/>
    <property type="match status" value="1"/>
</dbReference>
<reference evidence="5 6" key="1">
    <citation type="submission" date="2019-05" db="EMBL/GenBank/DDBJ databases">
        <title>Arcobacter cibarius and Arcobacter thereius providing challenges in identification an antibiotic susceptibility and Quinolone resistance.</title>
        <authorList>
            <person name="Busch A."/>
            <person name="Hanel I."/>
            <person name="Hotzel H."/>
            <person name="Tomaso H."/>
        </authorList>
    </citation>
    <scope>NUCLEOTIDE SEQUENCE [LARGE SCALE GENOMIC DNA]</scope>
    <source>
        <strain evidence="5 6">17CS1191_2</strain>
    </source>
</reference>
<evidence type="ECO:0000313" key="6">
    <source>
        <dbReference type="Proteomes" id="UP000308001"/>
    </source>
</evidence>
<dbReference type="Gene3D" id="3.40.50.300">
    <property type="entry name" value="P-loop containing nucleotide triphosphate hydrolases"/>
    <property type="match status" value="2"/>
</dbReference>
<dbReference type="InterPro" id="IPR027417">
    <property type="entry name" value="P-loop_NTPase"/>
</dbReference>
<dbReference type="InterPro" id="IPR018145">
    <property type="entry name" value="CagE_TrbE_VirB_cntrl_dom"/>
</dbReference>
<protein>
    <recommendedName>
        <fullName evidence="4">CagE TrbE VirB component of type IV transporter system central domain-containing protein</fullName>
    </recommendedName>
</protein>
<dbReference type="GO" id="GO:0005524">
    <property type="term" value="F:ATP binding"/>
    <property type="evidence" value="ECO:0007669"/>
    <property type="project" value="UniProtKB-KW"/>
</dbReference>
<proteinExistence type="inferred from homology"/>
<comment type="caution">
    <text evidence="5">The sequence shown here is derived from an EMBL/GenBank/DDBJ whole genome shotgun (WGS) entry which is preliminary data.</text>
</comment>
<evidence type="ECO:0000259" key="4">
    <source>
        <dbReference type="Pfam" id="PF03135"/>
    </source>
</evidence>
<accession>A0A5R9GWP3</accession>
<sequence length="776" mass="89278">MLPDNFKWWKPLPKEQKIEDILQIVGVYANGEKDTLVLKNGHLAIVYQVFGKDYSGLDIEQLKSLHKSRNDAFKMLPENVIVTIHSRRVREEETSSSSFSDVKIAKDINSIWNSKFNYSYKNKHYIVLVSSKASIINELSLLYSEKDKSSIRAIDTLEEAAKEIKSRLKDFKVKRLKDDSMISFFASYLNGKEVNQKYTNIFNHLIGGSDLIFDKDKNYHSFDGNNQIFSAWVSIKSYEDNSTQKMIDDLFKFQFDFSLYCQFQNLTSDKAFSMIDDKHRSARTWLRFGEDNELEFNEAIQRVQEKEISFCFTGFTIQVKAKSKEQLETNIEAIETLIDSFGYRTIRERTNIEPLFWSLTPGLEHLMVRKRYLSSENVADIVNFSTVGEGFERCSWGDNYVTKFLTSSNTIYRFNFHINEKPQAVGHTLIFGGTSSGKTTLINFLMSQSLRFEKLRIIAFDRLNGQEIFTKTHGGNYTNFSGDTNILNPFSLENNKENKTFLSNLIGDMIGLESQSSIIDSAIDFIYSSLVKKEERNLTNGADAFTPMSDKEIDIKSALSPYIGNGKWSNYLNAKEDSLDFEKSRLTVFNMDSLIGNPKLLGIILNYIFYRIKLMALGKDGTNPHIMFCDELPNLLESDVFAKRIKESVLENRKLDGVFIGAAQTPQNISNHPIGKIILGSFANFIFYPDPLADEKVLKEDYKLNENEINWIKNPGDGREVLFKRNVGDRESIILNVDLQILGNYLKSFNSSSPDVQKVRELERLNKYWVKEYLEC</sequence>
<gene>
    <name evidence="5" type="ORF">FE246_08805</name>
</gene>
<dbReference type="Proteomes" id="UP000308001">
    <property type="component" value="Unassembled WGS sequence"/>
</dbReference>
<dbReference type="SUPFAM" id="SSF52540">
    <property type="entry name" value="P-loop containing nucleoside triphosphate hydrolases"/>
    <property type="match status" value="1"/>
</dbReference>